<dbReference type="InterPro" id="IPR000515">
    <property type="entry name" value="MetI-like"/>
</dbReference>
<feature type="transmembrane region" description="Helical" evidence="7">
    <location>
        <begin position="316"/>
        <end position="338"/>
    </location>
</feature>
<proteinExistence type="inferred from homology"/>
<evidence type="ECO:0000313" key="10">
    <source>
        <dbReference type="Proteomes" id="UP001205046"/>
    </source>
</evidence>
<name>A0ABT2HMB2_9MICC</name>
<evidence type="ECO:0000256" key="5">
    <source>
        <dbReference type="ARBA" id="ARBA00022989"/>
    </source>
</evidence>
<dbReference type="PROSITE" id="PS50928">
    <property type="entry name" value="ABC_TM1"/>
    <property type="match status" value="1"/>
</dbReference>
<dbReference type="Gene3D" id="1.10.3720.10">
    <property type="entry name" value="MetI-like"/>
    <property type="match status" value="1"/>
</dbReference>
<evidence type="ECO:0000256" key="2">
    <source>
        <dbReference type="ARBA" id="ARBA00022448"/>
    </source>
</evidence>
<dbReference type="PANTHER" id="PTHR43163">
    <property type="entry name" value="DIPEPTIDE TRANSPORT SYSTEM PERMEASE PROTEIN DPPB-RELATED"/>
    <property type="match status" value="1"/>
</dbReference>
<comment type="caution">
    <text evidence="9">The sequence shown here is derived from an EMBL/GenBank/DDBJ whole genome shotgun (WGS) entry which is preliminary data.</text>
</comment>
<feature type="domain" description="ABC transmembrane type-1" evidence="8">
    <location>
        <begin position="100"/>
        <end position="502"/>
    </location>
</feature>
<feature type="transmembrane region" description="Helical" evidence="7">
    <location>
        <begin position="258"/>
        <end position="275"/>
    </location>
</feature>
<keyword evidence="5 7" id="KW-1133">Transmembrane helix</keyword>
<dbReference type="EMBL" id="JALXMO010000001">
    <property type="protein sequence ID" value="MCT1605820.1"/>
    <property type="molecule type" value="Genomic_DNA"/>
</dbReference>
<keyword evidence="2 7" id="KW-0813">Transport</keyword>
<keyword evidence="10" id="KW-1185">Reference proteome</keyword>
<feature type="transmembrane region" description="Helical" evidence="7">
    <location>
        <begin position="479"/>
        <end position="505"/>
    </location>
</feature>
<dbReference type="Pfam" id="PF00528">
    <property type="entry name" value="BPD_transp_1"/>
    <property type="match status" value="1"/>
</dbReference>
<comment type="similarity">
    <text evidence="7">Belongs to the binding-protein-dependent transport system permease family.</text>
</comment>
<keyword evidence="6 7" id="KW-0472">Membrane</keyword>
<evidence type="ECO:0000256" key="6">
    <source>
        <dbReference type="ARBA" id="ARBA00023136"/>
    </source>
</evidence>
<dbReference type="InterPro" id="IPR035906">
    <property type="entry name" value="MetI-like_sf"/>
</dbReference>
<feature type="transmembrane region" description="Helical" evidence="7">
    <location>
        <begin position="231"/>
        <end position="251"/>
    </location>
</feature>
<protein>
    <submittedName>
        <fullName evidence="9">ABC transporter permease</fullName>
    </submittedName>
</protein>
<feature type="transmembrane region" description="Helical" evidence="7">
    <location>
        <begin position="176"/>
        <end position="195"/>
    </location>
</feature>
<dbReference type="RefSeq" id="WP_260072092.1">
    <property type="nucleotide sequence ID" value="NZ_JALXMO010000001.1"/>
</dbReference>
<evidence type="ECO:0000256" key="1">
    <source>
        <dbReference type="ARBA" id="ARBA00004651"/>
    </source>
</evidence>
<evidence type="ECO:0000313" key="9">
    <source>
        <dbReference type="EMBL" id="MCT1605820.1"/>
    </source>
</evidence>
<organism evidence="9 10">
    <name type="scientific">Nesterenkonia massiliensis</name>
    <dbReference type="NCBI Taxonomy" id="1232429"/>
    <lineage>
        <taxon>Bacteria</taxon>
        <taxon>Bacillati</taxon>
        <taxon>Actinomycetota</taxon>
        <taxon>Actinomycetes</taxon>
        <taxon>Micrococcales</taxon>
        <taxon>Micrococcaceae</taxon>
        <taxon>Nesterenkonia</taxon>
    </lineage>
</organism>
<evidence type="ECO:0000256" key="7">
    <source>
        <dbReference type="RuleBase" id="RU363032"/>
    </source>
</evidence>
<sequence>MLKYILKRFGSTILVLFGASVLVFFMTVHSGDPLADLRESNDPDAPYQMEQRIRVMDLDQPWYVRYWGWLRGVLGCFYGQCDFGVNREGQQMNSILAGAAQDSLRLVFIATIASIVIGILIGIMSAIRQYSLFDYSVSFIIFLFWSMPVFWVAVLAKDYLAIGFNDWMQDGGHFSWPQIFIISAILAVAIPLVAGGDPMRRVITGAMTFAVSVGALWFFDSSSFATTPRIGGIGIIILSLALAVGLTALISGLNNRKVLYTSLMVAGIGIVAYYATWGLLENPPGGWFLMLGLFALTIVVCVVLARVFGGYAKGQATAVSVITGTLISGLILLDHFMYHWPELISLKARPISTIGSHTRRFTEDDVTWWQVNLDLLTQLWVPTMVLMITSVATYTRYTRSSMLEVARQDYIRTARAKGANERSVTFKHAFRNAMIPLATIVAFDFAGLIGGTVILEQVFNWNGMGGLFVTGLQQVDPAPVMGFVIVTGFVAVMFNFLADIAYALLDPRIRV</sequence>
<dbReference type="PANTHER" id="PTHR43163:SF6">
    <property type="entry name" value="DIPEPTIDE TRANSPORT SYSTEM PERMEASE PROTEIN DPPB-RELATED"/>
    <property type="match status" value="1"/>
</dbReference>
<feature type="transmembrane region" description="Helical" evidence="7">
    <location>
        <begin position="139"/>
        <end position="156"/>
    </location>
</feature>
<reference evidence="9 10" key="1">
    <citation type="submission" date="2022-04" db="EMBL/GenBank/DDBJ databases">
        <title>Human microbiome associated bacterial genomes.</title>
        <authorList>
            <person name="Sandstrom S."/>
            <person name="Salamzade R."/>
            <person name="Kalan L.R."/>
        </authorList>
    </citation>
    <scope>NUCLEOTIDE SEQUENCE [LARGE SCALE GENOMIC DNA]</scope>
    <source>
        <strain evidence="10">p3-SID767</strain>
    </source>
</reference>
<feature type="transmembrane region" description="Helical" evidence="7">
    <location>
        <begin position="106"/>
        <end position="127"/>
    </location>
</feature>
<keyword evidence="3" id="KW-1003">Cell membrane</keyword>
<evidence type="ECO:0000256" key="4">
    <source>
        <dbReference type="ARBA" id="ARBA00022692"/>
    </source>
</evidence>
<feature type="transmembrane region" description="Helical" evidence="7">
    <location>
        <begin position="202"/>
        <end position="219"/>
    </location>
</feature>
<evidence type="ECO:0000259" key="8">
    <source>
        <dbReference type="PROSITE" id="PS50928"/>
    </source>
</evidence>
<dbReference type="CDD" id="cd06261">
    <property type="entry name" value="TM_PBP2"/>
    <property type="match status" value="2"/>
</dbReference>
<comment type="subcellular location">
    <subcellularLocation>
        <location evidence="1 7">Cell membrane</location>
        <topology evidence="1 7">Multi-pass membrane protein</topology>
    </subcellularLocation>
</comment>
<gene>
    <name evidence="9" type="ORF">M3B43_00495</name>
</gene>
<evidence type="ECO:0000256" key="3">
    <source>
        <dbReference type="ARBA" id="ARBA00022475"/>
    </source>
</evidence>
<feature type="transmembrane region" description="Helical" evidence="7">
    <location>
        <begin position="437"/>
        <end position="459"/>
    </location>
</feature>
<feature type="transmembrane region" description="Helical" evidence="7">
    <location>
        <begin position="287"/>
        <end position="309"/>
    </location>
</feature>
<accession>A0ABT2HMB2</accession>
<keyword evidence="4 7" id="KW-0812">Transmembrane</keyword>
<dbReference type="SUPFAM" id="SSF161098">
    <property type="entry name" value="MetI-like"/>
    <property type="match status" value="1"/>
</dbReference>
<feature type="transmembrane region" description="Helical" evidence="7">
    <location>
        <begin position="379"/>
        <end position="397"/>
    </location>
</feature>
<dbReference type="Proteomes" id="UP001205046">
    <property type="component" value="Unassembled WGS sequence"/>
</dbReference>